<comment type="subcellular location">
    <subcellularLocation>
        <location evidence="1 8">Cell outer membrane</location>
        <topology evidence="1 8">Multi-pass membrane protein</topology>
    </subcellularLocation>
</comment>
<dbReference type="InterPro" id="IPR000531">
    <property type="entry name" value="Beta-barrel_TonB"/>
</dbReference>
<feature type="domain" description="TonB-dependent receptor-like beta-barrel" evidence="11">
    <location>
        <begin position="374"/>
        <end position="902"/>
    </location>
</feature>
<feature type="chain" id="PRO_5011467802" evidence="10">
    <location>
        <begin position="33"/>
        <end position="943"/>
    </location>
</feature>
<evidence type="ECO:0000256" key="3">
    <source>
        <dbReference type="ARBA" id="ARBA00022452"/>
    </source>
</evidence>
<dbReference type="InterPro" id="IPR036942">
    <property type="entry name" value="Beta-barrel_TonB_sf"/>
</dbReference>
<dbReference type="Pfam" id="PF00593">
    <property type="entry name" value="TonB_dep_Rec_b-barrel"/>
    <property type="match status" value="1"/>
</dbReference>
<evidence type="ECO:0000256" key="1">
    <source>
        <dbReference type="ARBA" id="ARBA00004571"/>
    </source>
</evidence>
<evidence type="ECO:0000256" key="10">
    <source>
        <dbReference type="SAM" id="SignalP"/>
    </source>
</evidence>
<dbReference type="Pfam" id="PF07715">
    <property type="entry name" value="Plug"/>
    <property type="match status" value="1"/>
</dbReference>
<dbReference type="OrthoDB" id="176248at2"/>
<reference evidence="13 14" key="1">
    <citation type="submission" date="2016-10" db="EMBL/GenBank/DDBJ databases">
        <authorList>
            <person name="de Groot N.N."/>
        </authorList>
    </citation>
    <scope>NUCLEOTIDE SEQUENCE [LARGE SCALE GENOMIC DNA]</scope>
    <source>
        <strain evidence="13 14">CGMCC 1.3430</strain>
    </source>
</reference>
<dbReference type="Gene3D" id="2.40.170.20">
    <property type="entry name" value="TonB-dependent receptor, beta-barrel domain"/>
    <property type="match status" value="1"/>
</dbReference>
<evidence type="ECO:0000256" key="6">
    <source>
        <dbReference type="ARBA" id="ARBA00023136"/>
    </source>
</evidence>
<evidence type="ECO:0000256" key="2">
    <source>
        <dbReference type="ARBA" id="ARBA00022448"/>
    </source>
</evidence>
<dbReference type="AlphaFoldDB" id="A0A1H4EJC0"/>
<keyword evidence="10" id="KW-0732">Signal</keyword>
<sequence length="943" mass="102733">MKSYNKLSLAIRTGLLTSVAASLSLVAAPALAQEDSEARVERIEVTGSRIRRTDFESSVPVTVITAEEIRLTGATNVADVLQKTPVAIAGTDQSNSTFSLNTSGINTTSLRNAGVARTLVLVNGRRFVSGTAPSAGYAVDLNMIPTSTIERIEVLKSASSAVYGSDAVAGVINIITKSDFEGATLNVQASQSAKSDRERFDIDMTVGRSWNTGSAWVSFGYHDDQGIDGPGRPDQTTDIALVNGAWVPVLSSYAPIGWVNTGPGKPNFRGDGEAFTAADQYDRGSRRQLIIPLERKFFAANLQEELNDDLKFYSEFNWMQVGSSSRFEPTPLNLLDVWLKDRGGEGGHNIESSLIMPQLLKDNLLANGFTDLNQLSAFGRRLTEFGDRGNDATRTSSRFVAGLDWFINDNWRLDTHINWGQTVVNQFGWGELNMDRALFALDLIEQDGQVICRDQTARLQGCVPFNVFGENTITPEAVEYLSAPSKTIGLVEQRIVGSVLSGELDVELPGGAIGLAAGVEYRQELGRQEASDLAQIGATSSNRQLPTNGSFTVRDLFLEARLPVLDNLAIDAAIRHGNYSTVGNVFTWNLGVEFSPTDRLKLRASAADAVRAPNVSDLFAGNAETFASVTDPCNGTKVGDTGTVAENCLSIAEIATRAAAFPDTGFLLSQTESQTTGGFIGGNPDVNEETARTYSFGAVMEFMDGLSATVDWYSISIEDAIATTSRTLVVRRCFEATDFDPTCGGRVQRNQDGVLVQVNSGSGNENHIDVEGFDAEIRYRLDLGAVGTLTTDLVYSYLHEYNITSIETGNVNKYAGETLYPRHRATLNIGYKLEDFNAFWRMRYWHSNVNARTDQPARNMDWGTGGRFDDHANNVSAVVYHDLQLSYQLTESLNFYAGMNNVFDKKPPLLGQNAQYAGTGTNTVSEAYDITGRYYYLGLRASF</sequence>
<dbReference type="EMBL" id="FNRM01000007">
    <property type="protein sequence ID" value="SEA84987.1"/>
    <property type="molecule type" value="Genomic_DNA"/>
</dbReference>
<evidence type="ECO:0000256" key="5">
    <source>
        <dbReference type="ARBA" id="ARBA00023077"/>
    </source>
</evidence>
<keyword evidence="7 8" id="KW-0998">Cell outer membrane</keyword>
<proteinExistence type="inferred from homology"/>
<evidence type="ECO:0000256" key="9">
    <source>
        <dbReference type="RuleBase" id="RU003357"/>
    </source>
</evidence>
<keyword evidence="13" id="KW-0675">Receptor</keyword>
<dbReference type="InterPro" id="IPR012910">
    <property type="entry name" value="Plug_dom"/>
</dbReference>
<organism evidence="13 14">
    <name type="scientific">Alkalimonas amylolytica</name>
    <dbReference type="NCBI Taxonomy" id="152573"/>
    <lineage>
        <taxon>Bacteria</taxon>
        <taxon>Pseudomonadati</taxon>
        <taxon>Pseudomonadota</taxon>
        <taxon>Gammaproteobacteria</taxon>
        <taxon>Alkalimonas</taxon>
    </lineage>
</organism>
<dbReference type="PANTHER" id="PTHR47234:SF2">
    <property type="entry name" value="TONB-DEPENDENT RECEPTOR"/>
    <property type="match status" value="1"/>
</dbReference>
<name>A0A1H4EJC0_ALKAM</name>
<dbReference type="Proteomes" id="UP000198773">
    <property type="component" value="Unassembled WGS sequence"/>
</dbReference>
<protein>
    <submittedName>
        <fullName evidence="13">TonB-dependent Receptor Plug Domain</fullName>
    </submittedName>
</protein>
<dbReference type="STRING" id="152573.SAMN04488051_10768"/>
<evidence type="ECO:0000313" key="14">
    <source>
        <dbReference type="Proteomes" id="UP000198773"/>
    </source>
</evidence>
<keyword evidence="14" id="KW-1185">Reference proteome</keyword>
<evidence type="ECO:0000259" key="12">
    <source>
        <dbReference type="Pfam" id="PF07715"/>
    </source>
</evidence>
<keyword evidence="5 9" id="KW-0798">TonB box</keyword>
<dbReference type="PROSITE" id="PS52016">
    <property type="entry name" value="TONB_DEPENDENT_REC_3"/>
    <property type="match status" value="1"/>
</dbReference>
<evidence type="ECO:0000256" key="8">
    <source>
        <dbReference type="PROSITE-ProRule" id="PRU01360"/>
    </source>
</evidence>
<dbReference type="Gene3D" id="2.170.130.10">
    <property type="entry name" value="TonB-dependent receptor, plug domain"/>
    <property type="match status" value="1"/>
</dbReference>
<keyword evidence="2 8" id="KW-0813">Transport</keyword>
<dbReference type="RefSeq" id="WP_091343910.1">
    <property type="nucleotide sequence ID" value="NZ_FNRM01000007.1"/>
</dbReference>
<feature type="signal peptide" evidence="10">
    <location>
        <begin position="1"/>
        <end position="32"/>
    </location>
</feature>
<keyword evidence="3 8" id="KW-1134">Transmembrane beta strand</keyword>
<evidence type="ECO:0000256" key="7">
    <source>
        <dbReference type="ARBA" id="ARBA00023237"/>
    </source>
</evidence>
<evidence type="ECO:0000313" key="13">
    <source>
        <dbReference type="EMBL" id="SEA84987.1"/>
    </source>
</evidence>
<dbReference type="PANTHER" id="PTHR47234">
    <property type="match status" value="1"/>
</dbReference>
<keyword evidence="6 8" id="KW-0472">Membrane</keyword>
<feature type="domain" description="TonB-dependent receptor plug" evidence="12">
    <location>
        <begin position="56"/>
        <end position="171"/>
    </location>
</feature>
<dbReference type="InterPro" id="IPR039426">
    <property type="entry name" value="TonB-dep_rcpt-like"/>
</dbReference>
<keyword evidence="4 8" id="KW-0812">Transmembrane</keyword>
<evidence type="ECO:0000259" key="11">
    <source>
        <dbReference type="Pfam" id="PF00593"/>
    </source>
</evidence>
<dbReference type="InterPro" id="IPR037066">
    <property type="entry name" value="Plug_dom_sf"/>
</dbReference>
<dbReference type="GO" id="GO:0009279">
    <property type="term" value="C:cell outer membrane"/>
    <property type="evidence" value="ECO:0007669"/>
    <property type="project" value="UniProtKB-SubCell"/>
</dbReference>
<evidence type="ECO:0000256" key="4">
    <source>
        <dbReference type="ARBA" id="ARBA00022692"/>
    </source>
</evidence>
<comment type="similarity">
    <text evidence="8 9">Belongs to the TonB-dependent receptor family.</text>
</comment>
<accession>A0A1H4EJC0</accession>
<dbReference type="SUPFAM" id="SSF56935">
    <property type="entry name" value="Porins"/>
    <property type="match status" value="1"/>
</dbReference>
<gene>
    <name evidence="13" type="ORF">SAMN04488051_10768</name>
</gene>